<dbReference type="GO" id="GO:0005886">
    <property type="term" value="C:plasma membrane"/>
    <property type="evidence" value="ECO:0007669"/>
    <property type="project" value="UniProtKB-SubCell"/>
</dbReference>
<keyword evidence="4 7" id="KW-0812">Transmembrane</keyword>
<evidence type="ECO:0000256" key="4">
    <source>
        <dbReference type="ARBA" id="ARBA00022692"/>
    </source>
</evidence>
<organism evidence="8 9">
    <name type="scientific">Paracoccus pantotrophus</name>
    <name type="common">Thiosphaera pantotropha</name>
    <dbReference type="NCBI Taxonomy" id="82367"/>
    <lineage>
        <taxon>Bacteria</taxon>
        <taxon>Pseudomonadati</taxon>
        <taxon>Pseudomonadota</taxon>
        <taxon>Alphaproteobacteria</taxon>
        <taxon>Rhodobacterales</taxon>
        <taxon>Paracoccaceae</taxon>
        <taxon>Paracoccus</taxon>
    </lineage>
</organism>
<gene>
    <name evidence="8" type="ORF">HYQ43_13725</name>
</gene>
<keyword evidence="6 7" id="KW-0472">Membrane</keyword>
<accession>A0A7H9BWM7</accession>
<dbReference type="RefSeq" id="WP_179922132.1">
    <property type="nucleotide sequence ID" value="NZ_CP058690.1"/>
</dbReference>
<dbReference type="Proteomes" id="UP000509322">
    <property type="component" value="Chromosome 2"/>
</dbReference>
<feature type="transmembrane region" description="Helical" evidence="7">
    <location>
        <begin position="74"/>
        <end position="94"/>
    </location>
</feature>
<dbReference type="AlphaFoldDB" id="A0A7H9BWM7"/>
<evidence type="ECO:0000256" key="3">
    <source>
        <dbReference type="ARBA" id="ARBA00022475"/>
    </source>
</evidence>
<feature type="transmembrane region" description="Helical" evidence="7">
    <location>
        <begin position="12"/>
        <end position="28"/>
    </location>
</feature>
<proteinExistence type="inferred from homology"/>
<evidence type="ECO:0000256" key="2">
    <source>
        <dbReference type="ARBA" id="ARBA00006679"/>
    </source>
</evidence>
<name>A0A7H9BWM7_PARPN</name>
<feature type="transmembrane region" description="Helical" evidence="7">
    <location>
        <begin position="48"/>
        <end position="67"/>
    </location>
</feature>
<evidence type="ECO:0000256" key="5">
    <source>
        <dbReference type="ARBA" id="ARBA00022989"/>
    </source>
</evidence>
<keyword evidence="5 7" id="KW-1133">Transmembrane helix</keyword>
<dbReference type="Pfam" id="PF07681">
    <property type="entry name" value="DoxX"/>
    <property type="match status" value="1"/>
</dbReference>
<dbReference type="PANTHER" id="PTHR33452:SF4">
    <property type="entry name" value="BLL4328 PROTEIN"/>
    <property type="match status" value="1"/>
</dbReference>
<dbReference type="InterPro" id="IPR032808">
    <property type="entry name" value="DoxX"/>
</dbReference>
<evidence type="ECO:0000256" key="1">
    <source>
        <dbReference type="ARBA" id="ARBA00004651"/>
    </source>
</evidence>
<sequence length="130" mass="13807">MMKHALKPHEPLLLSILRIVAALVIFRYSTQKILGFPASEAAPPKGSLSWIAGIFELVAGFLVPVGFQTRIAAFVLSGVMAFAYFLVHAPQGFYPAQNGGVAAILFCLVFLHLAAAGAGPISVDAARRKT</sequence>
<evidence type="ECO:0000313" key="9">
    <source>
        <dbReference type="Proteomes" id="UP000509322"/>
    </source>
</evidence>
<evidence type="ECO:0000313" key="8">
    <source>
        <dbReference type="EMBL" id="QLH15265.1"/>
    </source>
</evidence>
<reference evidence="8 9" key="1">
    <citation type="submission" date="2020-07" db="EMBL/GenBank/DDBJ databases">
        <title>The complete genome of Paracoccus pantotrophus ACCC 10489.</title>
        <authorList>
            <person name="Si Y."/>
        </authorList>
    </citation>
    <scope>NUCLEOTIDE SEQUENCE [LARGE SCALE GENOMIC DNA]</scope>
    <source>
        <strain evidence="8 9">ACCC10489</strain>
    </source>
</reference>
<dbReference type="PANTHER" id="PTHR33452">
    <property type="entry name" value="OXIDOREDUCTASE CATD-RELATED"/>
    <property type="match status" value="1"/>
</dbReference>
<keyword evidence="3" id="KW-1003">Cell membrane</keyword>
<comment type="subcellular location">
    <subcellularLocation>
        <location evidence="1">Cell membrane</location>
        <topology evidence="1">Multi-pass membrane protein</topology>
    </subcellularLocation>
</comment>
<dbReference type="InterPro" id="IPR051907">
    <property type="entry name" value="DoxX-like_oxidoreductase"/>
</dbReference>
<feature type="transmembrane region" description="Helical" evidence="7">
    <location>
        <begin position="100"/>
        <end position="123"/>
    </location>
</feature>
<evidence type="ECO:0000256" key="7">
    <source>
        <dbReference type="SAM" id="Phobius"/>
    </source>
</evidence>
<evidence type="ECO:0000256" key="6">
    <source>
        <dbReference type="ARBA" id="ARBA00023136"/>
    </source>
</evidence>
<dbReference type="EMBL" id="CP058690">
    <property type="protein sequence ID" value="QLH15265.1"/>
    <property type="molecule type" value="Genomic_DNA"/>
</dbReference>
<comment type="similarity">
    <text evidence="2">Belongs to the DoxX family.</text>
</comment>
<protein>
    <submittedName>
        <fullName evidence="8">DoxX family protein</fullName>
    </submittedName>
</protein>